<keyword evidence="1" id="KW-0663">Pyridoxal phosphate</keyword>
<name>A0ABY7BMV1_9FIRM</name>
<reference evidence="2" key="1">
    <citation type="submission" date="2022-12" db="EMBL/GenBank/DDBJ databases">
        <authorList>
            <person name="Bing R.G."/>
            <person name="Willard D.J."/>
            <person name="Manesh M.J.H."/>
            <person name="Laemthong T."/>
            <person name="Crosby J.R."/>
            <person name="Kelly R.M."/>
        </authorList>
    </citation>
    <scope>NUCLEOTIDE SEQUENCE</scope>
    <source>
        <strain evidence="2">DSM 8990</strain>
    </source>
</reference>
<keyword evidence="3" id="KW-1185">Reference proteome</keyword>
<dbReference type="InterPro" id="IPR015424">
    <property type="entry name" value="PyrdxlP-dep_Trfase"/>
</dbReference>
<keyword evidence="2" id="KW-0808">Transferase</keyword>
<sequence>MKNENRIYLSPPYLSGIEKGYILDALDSGWIAPLGPHVEAFEKEICEYVGVKYGLATSSGTAAIHLALKYVGVKEGDLVFCSTLTFAGTCFPILYEKAIPVFIDSEPETWNMSPEALEKAFYWAKKEGKLPKAVIVVDLYGQSANYDKLLPICEYYKVPVIEDAAEALGASYKGRKCGSFGYIGIFSFNGNKIITTSGGGMVVSNDEDAIKKMRFWATQAREPVRHYEHKEIGYNYRMSNICATLGRAQLKDIEYRVKRKKEIYYRYKEAFKDLSIQMMPIFEEGEPNYWLSVMTIDENCNVTPDAIINGLEKNNIESRPVWKPMHLQPIFSKFRYFEHDTDVSKTLFEKGICLPSGVNLNEEEQSVIISLIKSIFKGDRYE</sequence>
<dbReference type="Pfam" id="PF01041">
    <property type="entry name" value="DegT_DnrJ_EryC1"/>
    <property type="match status" value="1"/>
</dbReference>
<evidence type="ECO:0000313" key="3">
    <source>
        <dbReference type="Proteomes" id="UP001164909"/>
    </source>
</evidence>
<dbReference type="SUPFAM" id="SSF53383">
    <property type="entry name" value="PLP-dependent transferases"/>
    <property type="match status" value="1"/>
</dbReference>
<dbReference type="InterPro" id="IPR000653">
    <property type="entry name" value="DegT/StrS_aminotransferase"/>
</dbReference>
<dbReference type="EMBL" id="CP113865">
    <property type="protein sequence ID" value="WAM33637.1"/>
    <property type="molecule type" value="Genomic_DNA"/>
</dbReference>
<comment type="similarity">
    <text evidence="1">Belongs to the DegT/DnrJ/EryC1 family.</text>
</comment>
<dbReference type="RefSeq" id="WP_045170075.1">
    <property type="nucleotide sequence ID" value="NZ_CP113865.1"/>
</dbReference>
<dbReference type="PANTHER" id="PTHR30244:SF34">
    <property type="entry name" value="DTDP-4-AMINO-4,6-DIDEOXYGALACTOSE TRANSAMINASE"/>
    <property type="match status" value="1"/>
</dbReference>
<dbReference type="Proteomes" id="UP001164909">
    <property type="component" value="Chromosome"/>
</dbReference>
<protein>
    <submittedName>
        <fullName evidence="2">DegT/DnrJ/EryC1/StrS family aminotransferase</fullName>
    </submittedName>
</protein>
<proteinExistence type="inferred from homology"/>
<accession>A0ABY7BMV1</accession>
<dbReference type="InterPro" id="IPR015422">
    <property type="entry name" value="PyrdxlP-dep_Trfase_small"/>
</dbReference>
<dbReference type="PIRSF" id="PIRSF000390">
    <property type="entry name" value="PLP_StrS"/>
    <property type="match status" value="1"/>
</dbReference>
<keyword evidence="2" id="KW-0032">Aminotransferase</keyword>
<evidence type="ECO:0000313" key="2">
    <source>
        <dbReference type="EMBL" id="WAM33637.1"/>
    </source>
</evidence>
<dbReference type="Gene3D" id="3.40.640.10">
    <property type="entry name" value="Type I PLP-dependent aspartate aminotransferase-like (Major domain)"/>
    <property type="match status" value="1"/>
</dbReference>
<dbReference type="GO" id="GO:0008483">
    <property type="term" value="F:transaminase activity"/>
    <property type="evidence" value="ECO:0007669"/>
    <property type="project" value="UniProtKB-KW"/>
</dbReference>
<dbReference type="Gene3D" id="3.90.1150.10">
    <property type="entry name" value="Aspartate Aminotransferase, domain 1"/>
    <property type="match status" value="1"/>
</dbReference>
<organism evidence="2 3">
    <name type="scientific">Caldicellulosiruptor morganii</name>
    <dbReference type="NCBI Taxonomy" id="1387555"/>
    <lineage>
        <taxon>Bacteria</taxon>
        <taxon>Bacillati</taxon>
        <taxon>Bacillota</taxon>
        <taxon>Bacillota incertae sedis</taxon>
        <taxon>Caldicellulosiruptorales</taxon>
        <taxon>Caldicellulosiruptoraceae</taxon>
        <taxon>Caldicellulosiruptor</taxon>
    </lineage>
</organism>
<dbReference type="InterPro" id="IPR015421">
    <property type="entry name" value="PyrdxlP-dep_Trfase_major"/>
</dbReference>
<evidence type="ECO:0000256" key="1">
    <source>
        <dbReference type="RuleBase" id="RU004508"/>
    </source>
</evidence>
<gene>
    <name evidence="2" type="ORF">OTK00_002157</name>
</gene>
<dbReference type="CDD" id="cd00616">
    <property type="entry name" value="AHBA_syn"/>
    <property type="match status" value="1"/>
</dbReference>
<dbReference type="PANTHER" id="PTHR30244">
    <property type="entry name" value="TRANSAMINASE"/>
    <property type="match status" value="1"/>
</dbReference>